<organism evidence="2 3">
    <name type="scientific">Leucocoprinus birnbaumii</name>
    <dbReference type="NCBI Taxonomy" id="56174"/>
    <lineage>
        <taxon>Eukaryota</taxon>
        <taxon>Fungi</taxon>
        <taxon>Dikarya</taxon>
        <taxon>Basidiomycota</taxon>
        <taxon>Agaricomycotina</taxon>
        <taxon>Agaricomycetes</taxon>
        <taxon>Agaricomycetidae</taxon>
        <taxon>Agaricales</taxon>
        <taxon>Agaricineae</taxon>
        <taxon>Agaricaceae</taxon>
        <taxon>Leucocoprinus</taxon>
    </lineage>
</organism>
<keyword evidence="3" id="KW-1185">Reference proteome</keyword>
<feature type="compositionally biased region" description="Basic residues" evidence="1">
    <location>
        <begin position="180"/>
        <end position="189"/>
    </location>
</feature>
<dbReference type="Proteomes" id="UP001213000">
    <property type="component" value="Unassembled WGS sequence"/>
</dbReference>
<evidence type="ECO:0000256" key="1">
    <source>
        <dbReference type="SAM" id="MobiDB-lite"/>
    </source>
</evidence>
<comment type="caution">
    <text evidence="2">The sequence shown here is derived from an EMBL/GenBank/DDBJ whole genome shotgun (WGS) entry which is preliminary data.</text>
</comment>
<name>A0AAD5YRN4_9AGAR</name>
<dbReference type="AlphaFoldDB" id="A0AAD5YRN4"/>
<protein>
    <submittedName>
        <fullName evidence="2">Uncharacterized protein</fullName>
    </submittedName>
</protein>
<evidence type="ECO:0000313" key="3">
    <source>
        <dbReference type="Proteomes" id="UP001213000"/>
    </source>
</evidence>
<gene>
    <name evidence="2" type="ORF">NP233_g4644</name>
</gene>
<proteinExistence type="predicted"/>
<dbReference type="EMBL" id="JANIEX010000256">
    <property type="protein sequence ID" value="KAJ3570052.1"/>
    <property type="molecule type" value="Genomic_DNA"/>
</dbReference>
<evidence type="ECO:0000313" key="2">
    <source>
        <dbReference type="EMBL" id="KAJ3570052.1"/>
    </source>
</evidence>
<feature type="region of interest" description="Disordered" evidence="1">
    <location>
        <begin position="149"/>
        <end position="189"/>
    </location>
</feature>
<reference evidence="2" key="1">
    <citation type="submission" date="2022-07" db="EMBL/GenBank/DDBJ databases">
        <title>Genome Sequence of Leucocoprinus birnbaumii.</title>
        <authorList>
            <person name="Buettner E."/>
        </authorList>
    </citation>
    <scope>NUCLEOTIDE SEQUENCE</scope>
    <source>
        <strain evidence="2">VT141</strain>
    </source>
</reference>
<sequence length="189" mass="21213">MTLENISYDTQEKDEGAEYMAQAVIKELKDKSPALEEALNPLILDTSSAKSELADFIDKITAKLVRLDDAKARHFWVISSEATPSFSDIDAYNKFMEELKKLQYATLQYGIGLPTCPHKSFGCTKCKSRDHPSNACIFPKSTPGWLQPRDEDFPWTSQAEANNAGNKRRRGGAPGNRGRATPKYHSRRN</sequence>
<accession>A0AAD5YRN4</accession>